<keyword evidence="1" id="KW-1133">Transmembrane helix</keyword>
<dbReference type="RefSeq" id="WP_225226113.1">
    <property type="nucleotide sequence ID" value="NZ_VJXY01000074.1"/>
</dbReference>
<comment type="caution">
    <text evidence="2">The sequence shown here is derived from an EMBL/GenBank/DDBJ whole genome shotgun (WGS) entry which is preliminary data.</text>
</comment>
<evidence type="ECO:0000313" key="3">
    <source>
        <dbReference type="Proteomes" id="UP001165986"/>
    </source>
</evidence>
<evidence type="ECO:0000313" key="2">
    <source>
        <dbReference type="EMBL" id="MBD6620618.1"/>
    </source>
</evidence>
<feature type="transmembrane region" description="Helical" evidence="1">
    <location>
        <begin position="74"/>
        <end position="92"/>
    </location>
</feature>
<proteinExistence type="predicted"/>
<dbReference type="Proteomes" id="UP001165986">
    <property type="component" value="Unassembled WGS sequence"/>
</dbReference>
<dbReference type="EMBL" id="VJXY01000074">
    <property type="protein sequence ID" value="MBD6620618.1"/>
    <property type="molecule type" value="Genomic_DNA"/>
</dbReference>
<evidence type="ECO:0000256" key="1">
    <source>
        <dbReference type="SAM" id="Phobius"/>
    </source>
</evidence>
<sequence length="135" mass="15095">MQILQPLVLKPHIQVSVIALTFFFDMKNKKDLIHINQSIGKAAPIGIFTGFQFAASLISLGIGFFVAFLFGAGMIWSILAGIWLAITILFLSGKNPHLFWSRVFPITPLWVRGYVKYDSAQNKKKAGSRKAPKSW</sequence>
<keyword evidence="3" id="KW-1185">Reference proteome</keyword>
<keyword evidence="1" id="KW-0472">Membrane</keyword>
<gene>
    <name evidence="2" type="ORF">FNW02_33830</name>
</gene>
<accession>A0AA40T468</accession>
<name>A0AA40T468_9NOST</name>
<keyword evidence="1" id="KW-0812">Transmembrane</keyword>
<protein>
    <submittedName>
        <fullName evidence="2">Uncharacterized protein</fullName>
    </submittedName>
</protein>
<feature type="transmembrane region" description="Helical" evidence="1">
    <location>
        <begin position="45"/>
        <end position="68"/>
    </location>
</feature>
<dbReference type="AlphaFoldDB" id="A0AA40T468"/>
<feature type="transmembrane region" description="Helical" evidence="1">
    <location>
        <begin position="6"/>
        <end position="24"/>
    </location>
</feature>
<reference evidence="2" key="1">
    <citation type="submission" date="2019-07" db="EMBL/GenBank/DDBJ databases">
        <title>Toxilogical consequences of a new and cryptic species of cyanobacteria (Komarekiella delphini-convector) recovered from the epidermis of a bottlenose dolphin and 1500 ft. in the air.</title>
        <authorList>
            <person name="Brown A.O."/>
            <person name="Dvorak P."/>
            <person name="Villanueva C.D."/>
            <person name="Foss A.J."/>
            <person name="Garvey A.D."/>
            <person name="Gibson Q.A."/>
            <person name="Johansen J.R."/>
            <person name="Casamatta D.A."/>
        </authorList>
    </citation>
    <scope>NUCLEOTIDE SEQUENCE</scope>
    <source>
        <strain evidence="2">SJRDD-AB1</strain>
    </source>
</reference>
<organism evidence="2 3">
    <name type="scientific">Komarekiella delphini-convector SJRDD-AB1</name>
    <dbReference type="NCBI Taxonomy" id="2593771"/>
    <lineage>
        <taxon>Bacteria</taxon>
        <taxon>Bacillati</taxon>
        <taxon>Cyanobacteriota</taxon>
        <taxon>Cyanophyceae</taxon>
        <taxon>Nostocales</taxon>
        <taxon>Nostocaceae</taxon>
        <taxon>Komarekiella</taxon>
        <taxon>Komarekiella delphini-convector</taxon>
    </lineage>
</organism>